<gene>
    <name evidence="1" type="ORF">L914_03401</name>
</gene>
<dbReference type="Proteomes" id="UP000054532">
    <property type="component" value="Unassembled WGS sequence"/>
</dbReference>
<accession>W2NX01</accession>
<sequence length="97" mass="11406">MLFVVIPKGSHFLLLSEGITKYNLEILVHRSSQLQKGRTSWSRRTIRPSQIKLTGIFDISEYPNVSSWMTIMKKPLHNDETHASFWQQTKTRFYHVS</sequence>
<name>W2NX01_PHYNI</name>
<evidence type="ECO:0000313" key="1">
    <source>
        <dbReference type="EMBL" id="ETM53101.1"/>
    </source>
</evidence>
<reference evidence="1" key="1">
    <citation type="submission" date="2013-11" db="EMBL/GenBank/DDBJ databases">
        <title>The Genome Sequence of Phytophthora parasitica IAC_01/95.</title>
        <authorList>
            <consortium name="The Broad Institute Genomics Platform"/>
            <person name="Russ C."/>
            <person name="Tyler B."/>
            <person name="Panabieres F."/>
            <person name="Shan W."/>
            <person name="Tripathy S."/>
            <person name="Grunwald N."/>
            <person name="Machado M."/>
            <person name="Johnson C.S."/>
            <person name="Arredondo F."/>
            <person name="Hong C."/>
            <person name="Coffey M."/>
            <person name="Young S.K."/>
            <person name="Zeng Q."/>
            <person name="Gargeya S."/>
            <person name="Fitzgerald M."/>
            <person name="Abouelleil A."/>
            <person name="Alvarado L."/>
            <person name="Chapman S.B."/>
            <person name="Gainer-Dewar J."/>
            <person name="Goldberg J."/>
            <person name="Griggs A."/>
            <person name="Gujja S."/>
            <person name="Hansen M."/>
            <person name="Howarth C."/>
            <person name="Imamovic A."/>
            <person name="Ireland A."/>
            <person name="Larimer J."/>
            <person name="McCowan C."/>
            <person name="Murphy C."/>
            <person name="Pearson M."/>
            <person name="Poon T.W."/>
            <person name="Priest M."/>
            <person name="Roberts A."/>
            <person name="Saif S."/>
            <person name="Shea T."/>
            <person name="Sykes S."/>
            <person name="Wortman J."/>
            <person name="Nusbaum C."/>
            <person name="Birren B."/>
        </authorList>
    </citation>
    <scope>NUCLEOTIDE SEQUENCE [LARGE SCALE GENOMIC DNA]</scope>
    <source>
        <strain evidence="1">IAC_01/95</strain>
    </source>
</reference>
<organism evidence="1">
    <name type="scientific">Phytophthora nicotianae</name>
    <name type="common">Potato buckeye rot agent</name>
    <name type="synonym">Phytophthora parasitica</name>
    <dbReference type="NCBI Taxonomy" id="4792"/>
    <lineage>
        <taxon>Eukaryota</taxon>
        <taxon>Sar</taxon>
        <taxon>Stramenopiles</taxon>
        <taxon>Oomycota</taxon>
        <taxon>Peronosporomycetes</taxon>
        <taxon>Peronosporales</taxon>
        <taxon>Peronosporaceae</taxon>
        <taxon>Phytophthora</taxon>
    </lineage>
</organism>
<dbReference type="EMBL" id="KI691452">
    <property type="protein sequence ID" value="ETM53101.1"/>
    <property type="molecule type" value="Genomic_DNA"/>
</dbReference>
<protein>
    <submittedName>
        <fullName evidence="1">Uncharacterized protein</fullName>
    </submittedName>
</protein>
<proteinExistence type="predicted"/>
<dbReference type="AlphaFoldDB" id="W2NX01"/>